<feature type="region of interest" description="Disordered" evidence="1">
    <location>
        <begin position="1"/>
        <end position="46"/>
    </location>
</feature>
<feature type="compositionally biased region" description="Basic and acidic residues" evidence="1">
    <location>
        <begin position="29"/>
        <end position="45"/>
    </location>
</feature>
<feature type="compositionally biased region" description="Polar residues" evidence="1">
    <location>
        <begin position="181"/>
        <end position="191"/>
    </location>
</feature>
<dbReference type="Proteomes" id="UP000694402">
    <property type="component" value="Unassembled WGS sequence"/>
</dbReference>
<feature type="region of interest" description="Disordered" evidence="1">
    <location>
        <begin position="103"/>
        <end position="123"/>
    </location>
</feature>
<reference evidence="3" key="1">
    <citation type="journal article" date="2018" name="PLoS ONE">
        <title>Chinook salmon (Oncorhynchus tshawytscha) genome and transcriptome.</title>
        <authorList>
            <person name="Christensen K.A."/>
            <person name="Leong J.S."/>
            <person name="Sakhrani D."/>
            <person name="Biagi C.A."/>
            <person name="Minkley D.R."/>
            <person name="Withler R.E."/>
            <person name="Rondeau E.B."/>
            <person name="Koop B.F."/>
            <person name="Devlin R.H."/>
        </authorList>
    </citation>
    <scope>NUCLEOTIDE SEQUENCE [LARGE SCALE GENOMIC DNA]</scope>
</reference>
<evidence type="ECO:0000256" key="1">
    <source>
        <dbReference type="SAM" id="MobiDB-lite"/>
    </source>
</evidence>
<proteinExistence type="predicted"/>
<dbReference type="GeneTree" id="ENSGT01040000241014"/>
<keyword evidence="3" id="KW-1185">Reference proteome</keyword>
<dbReference type="Ensembl" id="ENSOTST00005171561.1">
    <property type="protein sequence ID" value="ENSOTSP00005117249.1"/>
    <property type="gene ID" value="ENSOTSG00005062953.1"/>
</dbReference>
<protein>
    <submittedName>
        <fullName evidence="2">Uncharacterized protein</fullName>
    </submittedName>
</protein>
<reference evidence="2" key="3">
    <citation type="submission" date="2025-09" db="UniProtKB">
        <authorList>
            <consortium name="Ensembl"/>
        </authorList>
    </citation>
    <scope>IDENTIFICATION</scope>
</reference>
<sequence length="201" mass="22474">SAGPTVREKEGSRSYCREKEGKTAGPGTGREKEGSRFLLPGERRGALLSGEGGQFVAVPYCREKEGSRSYCREKEGSRSYCREKEGSRSYCREKEGSRSYCREKEGSRSYCREKEGSRPYCREKEGSTSYCAIRIYQSINQSNVFIKPFLHQPMSQSAVQKPSLKPQTAKGAVERERVENSRSGTGSTSGEQIRVPLPQAE</sequence>
<feature type="compositionally biased region" description="Basic and acidic residues" evidence="1">
    <location>
        <begin position="1"/>
        <end position="22"/>
    </location>
</feature>
<accession>A0AAZ3PN34</accession>
<reference evidence="2" key="2">
    <citation type="submission" date="2025-08" db="UniProtKB">
        <authorList>
            <consortium name="Ensembl"/>
        </authorList>
    </citation>
    <scope>IDENTIFICATION</scope>
</reference>
<dbReference type="AlphaFoldDB" id="A0AAZ3PN34"/>
<evidence type="ECO:0000313" key="2">
    <source>
        <dbReference type="Ensembl" id="ENSOTSP00005117249.1"/>
    </source>
</evidence>
<name>A0AAZ3PN34_ONCTS</name>
<evidence type="ECO:0000313" key="3">
    <source>
        <dbReference type="Proteomes" id="UP000694402"/>
    </source>
</evidence>
<organism evidence="2 3">
    <name type="scientific">Oncorhynchus tshawytscha</name>
    <name type="common">Chinook salmon</name>
    <name type="synonym">Salmo tshawytscha</name>
    <dbReference type="NCBI Taxonomy" id="74940"/>
    <lineage>
        <taxon>Eukaryota</taxon>
        <taxon>Metazoa</taxon>
        <taxon>Chordata</taxon>
        <taxon>Craniata</taxon>
        <taxon>Vertebrata</taxon>
        <taxon>Euteleostomi</taxon>
        <taxon>Actinopterygii</taxon>
        <taxon>Neopterygii</taxon>
        <taxon>Teleostei</taxon>
        <taxon>Protacanthopterygii</taxon>
        <taxon>Salmoniformes</taxon>
        <taxon>Salmonidae</taxon>
        <taxon>Salmoninae</taxon>
        <taxon>Oncorhynchus</taxon>
    </lineage>
</organism>
<feature type="region of interest" description="Disordered" evidence="1">
    <location>
        <begin position="155"/>
        <end position="201"/>
    </location>
</feature>